<proteinExistence type="predicted"/>
<evidence type="ECO:0000313" key="1">
    <source>
        <dbReference type="EMBL" id="MDG4475814.1"/>
    </source>
</evidence>
<dbReference type="EMBL" id="JAPHEH010000001">
    <property type="protein sequence ID" value="MDG4475814.1"/>
    <property type="molecule type" value="Genomic_DNA"/>
</dbReference>
<evidence type="ECO:0000313" key="2">
    <source>
        <dbReference type="Proteomes" id="UP001154240"/>
    </source>
</evidence>
<gene>
    <name evidence="1" type="ORF">OLX77_06540</name>
</gene>
<dbReference type="NCBIfam" id="NF040920">
    <property type="entry name" value="CD1871A_fam"/>
    <property type="match status" value="1"/>
</dbReference>
<dbReference type="AlphaFoldDB" id="A0A9X4MDZ0"/>
<protein>
    <submittedName>
        <fullName evidence="1">CD1871A family CXXC motif-containing protein</fullName>
    </submittedName>
</protein>
<name>A0A9X4MDZ0_9BACT</name>
<dbReference type="Proteomes" id="UP001154240">
    <property type="component" value="Unassembled WGS sequence"/>
</dbReference>
<comment type="caution">
    <text evidence="1">The sequence shown here is derived from an EMBL/GenBank/DDBJ whole genome shotgun (WGS) entry which is preliminary data.</text>
</comment>
<sequence>MPPTSRESHHKRSLRKGPFVVIPAFLFLWLIGVATGEPSRVLEQALQVCLSCIGIG</sequence>
<dbReference type="InterPro" id="IPR047708">
    <property type="entry name" value="CD1871A-like"/>
</dbReference>
<dbReference type="RefSeq" id="WP_307632788.1">
    <property type="nucleotide sequence ID" value="NZ_JAPHEH010000001.1"/>
</dbReference>
<reference evidence="1" key="2">
    <citation type="submission" date="2022-10" db="EMBL/GenBank/DDBJ databases">
        <authorList>
            <person name="Aronson H.S."/>
        </authorList>
    </citation>
    <scope>NUCLEOTIDE SEQUENCE</scope>
    <source>
        <strain evidence="1">RS19-109</strain>
    </source>
</reference>
<accession>A0A9X4MDZ0</accession>
<organism evidence="1 2">
    <name type="scientific">Thiovibrio frasassiensis</name>
    <dbReference type="NCBI Taxonomy" id="2984131"/>
    <lineage>
        <taxon>Bacteria</taxon>
        <taxon>Pseudomonadati</taxon>
        <taxon>Thermodesulfobacteriota</taxon>
        <taxon>Desulfobulbia</taxon>
        <taxon>Desulfobulbales</taxon>
        <taxon>Thiovibrionaceae</taxon>
        <taxon>Thiovibrio</taxon>
    </lineage>
</organism>
<reference evidence="1" key="1">
    <citation type="journal article" date="2022" name="bioRxiv">
        <title>Thiovibrio frasassiensisgen. nov., sp. nov., an autotrophic, elemental sulfur disproportionating bacterium isolated from sulfidic karst sediment, and proposal of Thiovibrionaceae fam. nov.</title>
        <authorList>
            <person name="Aronson H."/>
            <person name="Thomas C."/>
            <person name="Bhattacharyya M."/>
            <person name="Eckstein S."/>
            <person name="Jensen S."/>
            <person name="Barco R."/>
            <person name="Macalady J."/>
            <person name="Amend J."/>
        </authorList>
    </citation>
    <scope>NUCLEOTIDE SEQUENCE</scope>
    <source>
        <strain evidence="1">RS19-109</strain>
    </source>
</reference>
<keyword evidence="2" id="KW-1185">Reference proteome</keyword>